<dbReference type="InterPro" id="IPR045965">
    <property type="entry name" value="DUF6385"/>
</dbReference>
<gene>
    <name evidence="2" type="ORF">SAMN05443428_10377</name>
</gene>
<feature type="domain" description="DUF6385" evidence="1">
    <location>
        <begin position="201"/>
        <end position="273"/>
    </location>
</feature>
<evidence type="ECO:0000313" key="3">
    <source>
        <dbReference type="Proteomes" id="UP000190105"/>
    </source>
</evidence>
<dbReference type="RefSeq" id="WP_078695544.1">
    <property type="nucleotide sequence ID" value="NZ_FUYH01000003.1"/>
</dbReference>
<dbReference type="NCBIfam" id="NF033679">
    <property type="entry name" value="DNRLRE_dom"/>
    <property type="match status" value="1"/>
</dbReference>
<reference evidence="3" key="1">
    <citation type="submission" date="2017-02" db="EMBL/GenBank/DDBJ databases">
        <authorList>
            <person name="Varghese N."/>
            <person name="Submissions S."/>
        </authorList>
    </citation>
    <scope>NUCLEOTIDE SEQUENCE [LARGE SCALE GENOMIC DNA]</scope>
    <source>
        <strain evidence="3">USBA 833</strain>
    </source>
</reference>
<evidence type="ECO:0000313" key="2">
    <source>
        <dbReference type="EMBL" id="SKA79500.1"/>
    </source>
</evidence>
<dbReference type="Proteomes" id="UP000190105">
    <property type="component" value="Unassembled WGS sequence"/>
</dbReference>
<name>A0A1T4WQ60_9CLOT</name>
<sequence>MTGKFISERSLTIKSSEPDKNFKEEVIKCGRDDEGFYKSYIFFDLSTLPERAQITSAKLYLNLLERTNPTALYAIGIYPLLEDFGDFTVYSFQPKIYVSPINYHLIYKKSGKIELNLTNIVQKWKNGMLINKGLLLKGEGGRFDMLTFGSSYNKIYDNIPCLEIAYSLDSPVPFGQSIVKYNDYEEKLNYINGTVSSSPIDFSHLIQATVFISNLGGYEVTAASQYSPDNITWIQDYSKKILPAQTAYIIPKIYSKYYSLKIQSTGYGTLKIYISYLIYL</sequence>
<dbReference type="AlphaFoldDB" id="A0A1T4WQ60"/>
<organism evidence="2 3">
    <name type="scientific">Caloramator quimbayensis</name>
    <dbReference type="NCBI Taxonomy" id="1147123"/>
    <lineage>
        <taxon>Bacteria</taxon>
        <taxon>Bacillati</taxon>
        <taxon>Bacillota</taxon>
        <taxon>Clostridia</taxon>
        <taxon>Eubacteriales</taxon>
        <taxon>Clostridiaceae</taxon>
        <taxon>Caloramator</taxon>
    </lineage>
</organism>
<dbReference type="STRING" id="1147123.SAMN05443428_10377"/>
<dbReference type="OrthoDB" id="1900168at2"/>
<protein>
    <recommendedName>
        <fullName evidence="1">DUF6385 domain-containing protein</fullName>
    </recommendedName>
</protein>
<evidence type="ECO:0000259" key="1">
    <source>
        <dbReference type="Pfam" id="PF19912"/>
    </source>
</evidence>
<dbReference type="Pfam" id="PF19912">
    <property type="entry name" value="DUF6385"/>
    <property type="match status" value="1"/>
</dbReference>
<keyword evidence="3" id="KW-1185">Reference proteome</keyword>
<proteinExistence type="predicted"/>
<accession>A0A1T4WQ60</accession>
<dbReference type="EMBL" id="FUYH01000003">
    <property type="protein sequence ID" value="SKA79500.1"/>
    <property type="molecule type" value="Genomic_DNA"/>
</dbReference>